<comment type="caution">
    <text evidence="1">The sequence shown here is derived from an EMBL/GenBank/DDBJ whole genome shotgun (WGS) entry which is preliminary data.</text>
</comment>
<accession>A0A397HN07</accession>
<dbReference type="AlphaFoldDB" id="A0A397HN07"/>
<name>A0A397HN07_ASPTH</name>
<dbReference type="GeneID" id="38127770"/>
<evidence type="ECO:0000313" key="1">
    <source>
        <dbReference type="EMBL" id="RHZ64432.1"/>
    </source>
</evidence>
<reference evidence="1" key="1">
    <citation type="submission" date="2018-08" db="EMBL/GenBank/DDBJ databases">
        <title>Draft genome sequence of azole-resistant Aspergillus thermomutatus (Neosartorya pseudofischeri) strain HMR AF 39, isolated from a human nasal aspirate.</title>
        <authorList>
            <person name="Parent-Michaud M."/>
            <person name="Dufresne P.J."/>
            <person name="Fournier E."/>
            <person name="Martineau C."/>
            <person name="Moreira S."/>
            <person name="Perkins V."/>
            <person name="De Repentigny L."/>
            <person name="Dufresne S.F."/>
        </authorList>
    </citation>
    <scope>NUCLEOTIDE SEQUENCE [LARGE SCALE GENOMIC DNA]</scope>
    <source>
        <strain evidence="1">HMR AF 39</strain>
    </source>
</reference>
<dbReference type="EMBL" id="NKHU02000023">
    <property type="protein sequence ID" value="RHZ64432.1"/>
    <property type="molecule type" value="Genomic_DNA"/>
</dbReference>
<sequence length="205" mass="23116">MRGKIIQKPNGMAQCLGYMKPLDNGKKRQFDDVTRRAIAGICVSPGRERVSLEEFIKSIPDEKIMGFTDGEHGLYKDVNHHLNHQGGHLDWRVMRLLSHLSFSVTLDDYYHNADDEADTMAAAIAKSVDQRGEPHEHHDQQGGALSVVVGPPAARPAAPAMFCYRHPRTAQRGCFLPARDTTDRGFSDYWWRTTEARRQATCPMN</sequence>
<proteinExistence type="predicted"/>
<gene>
    <name evidence="1" type="ORF">CDV56_105796</name>
</gene>
<evidence type="ECO:0000313" key="2">
    <source>
        <dbReference type="Proteomes" id="UP000215305"/>
    </source>
</evidence>
<dbReference type="Proteomes" id="UP000215305">
    <property type="component" value="Unassembled WGS sequence"/>
</dbReference>
<dbReference type="VEuPathDB" id="FungiDB:CDV56_105796"/>
<organism evidence="1 2">
    <name type="scientific">Aspergillus thermomutatus</name>
    <name type="common">Neosartorya pseudofischeri</name>
    <dbReference type="NCBI Taxonomy" id="41047"/>
    <lineage>
        <taxon>Eukaryota</taxon>
        <taxon>Fungi</taxon>
        <taxon>Dikarya</taxon>
        <taxon>Ascomycota</taxon>
        <taxon>Pezizomycotina</taxon>
        <taxon>Eurotiomycetes</taxon>
        <taxon>Eurotiomycetidae</taxon>
        <taxon>Eurotiales</taxon>
        <taxon>Aspergillaceae</taxon>
        <taxon>Aspergillus</taxon>
        <taxon>Aspergillus subgen. Fumigati</taxon>
    </lineage>
</organism>
<keyword evidence="2" id="KW-1185">Reference proteome</keyword>
<dbReference type="RefSeq" id="XP_026617481.1">
    <property type="nucleotide sequence ID" value="XM_026759415.1"/>
</dbReference>
<protein>
    <submittedName>
        <fullName evidence="1">Uncharacterized protein</fullName>
    </submittedName>
</protein>
<dbReference type="OrthoDB" id="3521506at2759"/>